<gene>
    <name evidence="1" type="ORF">M23134_01513</name>
</gene>
<name>A1ZK00_MICM2</name>
<dbReference type="AlphaFoldDB" id="A1ZK00"/>
<evidence type="ECO:0000313" key="2">
    <source>
        <dbReference type="Proteomes" id="UP000004095"/>
    </source>
</evidence>
<sequence length="109" mass="13234">MRFKKFSTIPRKASIVGFRSKRLTINYCFASKKEKKTFYEKLDKQEKQKINYYLHQLRQMNGCRLARLYKQKKKSYQQMGVNTESYKVFKKDTLQRAKAHISEIKQLLR</sequence>
<comment type="caution">
    <text evidence="1">The sequence shown here is derived from an EMBL/GenBank/DDBJ whole genome shotgun (WGS) entry which is preliminary data.</text>
</comment>
<proteinExistence type="predicted"/>
<protein>
    <submittedName>
        <fullName evidence="1">Uncharacterized protein</fullName>
    </submittedName>
</protein>
<dbReference type="RefSeq" id="WP_002696517.1">
    <property type="nucleotide sequence ID" value="NZ_AAWS01000011.1"/>
</dbReference>
<accession>A1ZK00</accession>
<keyword evidence="2" id="KW-1185">Reference proteome</keyword>
<dbReference type="Proteomes" id="UP000004095">
    <property type="component" value="Unassembled WGS sequence"/>
</dbReference>
<reference evidence="1 2" key="1">
    <citation type="submission" date="2007-01" db="EMBL/GenBank/DDBJ databases">
        <authorList>
            <person name="Haygood M."/>
            <person name="Podell S."/>
            <person name="Anderson C."/>
            <person name="Hopkinson B."/>
            <person name="Roe K."/>
            <person name="Barbeau K."/>
            <person name="Gaasterland T."/>
            <person name="Ferriera S."/>
            <person name="Johnson J."/>
            <person name="Kravitz S."/>
            <person name="Beeson K."/>
            <person name="Sutton G."/>
            <person name="Rogers Y.-H."/>
            <person name="Friedman R."/>
            <person name="Frazier M."/>
            <person name="Venter J.C."/>
        </authorList>
    </citation>
    <scope>NUCLEOTIDE SEQUENCE [LARGE SCALE GENOMIC DNA]</scope>
    <source>
        <strain evidence="1 2">ATCC 23134</strain>
    </source>
</reference>
<evidence type="ECO:0000313" key="1">
    <source>
        <dbReference type="EMBL" id="EAY29453.1"/>
    </source>
</evidence>
<organism evidence="1 2">
    <name type="scientific">Microscilla marina ATCC 23134</name>
    <dbReference type="NCBI Taxonomy" id="313606"/>
    <lineage>
        <taxon>Bacteria</taxon>
        <taxon>Pseudomonadati</taxon>
        <taxon>Bacteroidota</taxon>
        <taxon>Cytophagia</taxon>
        <taxon>Cytophagales</taxon>
        <taxon>Microscillaceae</taxon>
        <taxon>Microscilla</taxon>
    </lineage>
</organism>
<dbReference type="EMBL" id="AAWS01000011">
    <property type="protein sequence ID" value="EAY29453.1"/>
    <property type="molecule type" value="Genomic_DNA"/>
</dbReference>